<gene>
    <name evidence="1" type="ORF">SDC9_72004</name>
</gene>
<sequence length="220" mass="25871">MKRIEISEFGRFRLNSYTPLCFNRMGNIAIQKYTFPPYIDSSCRREPDFQNEYPSISALCRASKFAPTLQKDDIITYITKKNRYTPYIQKHNRLVAILQVEDIYPSHQLAQQAYNKLGLPTPSNCMVDNNPPFELDQTGARHTASLMDWDSQYFQRSVDFPCFIRTRKLYLNLLNPKPIFESDFIDIFGKVPGTQNPKFILKEQFTRLARLVDIEFVFKR</sequence>
<reference evidence="1" key="1">
    <citation type="submission" date="2019-08" db="EMBL/GenBank/DDBJ databases">
        <authorList>
            <person name="Kucharzyk K."/>
            <person name="Murdoch R.W."/>
            <person name="Higgins S."/>
            <person name="Loffler F."/>
        </authorList>
    </citation>
    <scope>NUCLEOTIDE SEQUENCE</scope>
</reference>
<dbReference type="AlphaFoldDB" id="A0A644YB29"/>
<accession>A0A644YB29</accession>
<protein>
    <submittedName>
        <fullName evidence="1">Uncharacterized protein</fullName>
    </submittedName>
</protein>
<dbReference type="EMBL" id="VSSQ01004513">
    <property type="protein sequence ID" value="MPM25509.1"/>
    <property type="molecule type" value="Genomic_DNA"/>
</dbReference>
<organism evidence="1">
    <name type="scientific">bioreactor metagenome</name>
    <dbReference type="NCBI Taxonomy" id="1076179"/>
    <lineage>
        <taxon>unclassified sequences</taxon>
        <taxon>metagenomes</taxon>
        <taxon>ecological metagenomes</taxon>
    </lineage>
</organism>
<evidence type="ECO:0000313" key="1">
    <source>
        <dbReference type="EMBL" id="MPM25509.1"/>
    </source>
</evidence>
<comment type="caution">
    <text evidence="1">The sequence shown here is derived from an EMBL/GenBank/DDBJ whole genome shotgun (WGS) entry which is preliminary data.</text>
</comment>
<proteinExistence type="predicted"/>
<name>A0A644YB29_9ZZZZ</name>